<comment type="cofactor">
    <cofactor evidence="10">
        <name>K(+)</name>
        <dbReference type="ChEBI" id="CHEBI:29103"/>
    </cofactor>
    <text evidence="10">Binds 1 potassium ion per subunit.</text>
</comment>
<dbReference type="GO" id="GO:0003924">
    <property type="term" value="F:GTPase activity"/>
    <property type="evidence" value="ECO:0007669"/>
    <property type="project" value="UniProtKB-UniRule"/>
</dbReference>
<dbReference type="InterPro" id="IPR025867">
    <property type="entry name" value="MnmE_helical"/>
</dbReference>
<dbReference type="Gene3D" id="3.30.1360.120">
    <property type="entry name" value="Probable tRNA modification gtpase trme, domain 1"/>
    <property type="match status" value="1"/>
</dbReference>
<dbReference type="EMBL" id="QLTW01000028">
    <property type="protein sequence ID" value="MBT9144869.1"/>
    <property type="molecule type" value="Genomic_DNA"/>
</dbReference>
<feature type="domain" description="TrmE-type G" evidence="12">
    <location>
        <begin position="219"/>
        <end position="376"/>
    </location>
</feature>
<evidence type="ECO:0000256" key="9">
    <source>
        <dbReference type="ARBA" id="ARBA00023134"/>
    </source>
</evidence>
<dbReference type="Pfam" id="PF01926">
    <property type="entry name" value="MMR_HSR1"/>
    <property type="match status" value="1"/>
</dbReference>
<feature type="binding site" evidence="10">
    <location>
        <begin position="229"/>
        <end position="234"/>
    </location>
    <ligand>
        <name>GTP</name>
        <dbReference type="ChEBI" id="CHEBI:37565"/>
    </ligand>
</feature>
<feature type="binding site" evidence="10">
    <location>
        <position position="250"/>
    </location>
    <ligand>
        <name>K(+)</name>
        <dbReference type="ChEBI" id="CHEBI:29103"/>
    </ligand>
</feature>
<keyword evidence="7 10" id="KW-0460">Magnesium</keyword>
<dbReference type="Gene3D" id="3.40.50.300">
    <property type="entry name" value="P-loop containing nucleotide triphosphate hydrolases"/>
    <property type="match status" value="1"/>
</dbReference>
<dbReference type="InterPro" id="IPR027266">
    <property type="entry name" value="TrmE/GcvT-like"/>
</dbReference>
<evidence type="ECO:0000313" key="13">
    <source>
        <dbReference type="EMBL" id="MBT9144869.1"/>
    </source>
</evidence>
<feature type="binding site" evidence="10">
    <location>
        <position position="26"/>
    </location>
    <ligand>
        <name>(6S)-5-formyl-5,6,7,8-tetrahydrofolate</name>
        <dbReference type="ChEBI" id="CHEBI:57457"/>
    </ligand>
</feature>
<dbReference type="CDD" id="cd04164">
    <property type="entry name" value="trmE"/>
    <property type="match status" value="1"/>
</dbReference>
<feature type="binding site" evidence="10">
    <location>
        <position position="229"/>
    </location>
    <ligand>
        <name>K(+)</name>
        <dbReference type="ChEBI" id="CHEBI:29103"/>
    </ligand>
</feature>
<accession>A0A9E2F0X7</accession>
<comment type="function">
    <text evidence="10">Exhibits a very high intrinsic GTPase hydrolysis rate. Involved in the addition of a carboxymethylaminomethyl (cmnm) group at the wobble position (U34) of certain tRNAs, forming tRNA-cmnm(5)s(2)U34.</text>
</comment>
<dbReference type="GO" id="GO:0030488">
    <property type="term" value="P:tRNA methylation"/>
    <property type="evidence" value="ECO:0007669"/>
    <property type="project" value="TreeGrafter"/>
</dbReference>
<dbReference type="InterPro" id="IPR027368">
    <property type="entry name" value="MnmE_dom2"/>
</dbReference>
<dbReference type="NCBIfam" id="TIGR00450">
    <property type="entry name" value="mnmE_trmE_thdF"/>
    <property type="match status" value="1"/>
</dbReference>
<dbReference type="AlphaFoldDB" id="A0A9E2F0X7"/>
<evidence type="ECO:0000256" key="7">
    <source>
        <dbReference type="ARBA" id="ARBA00022842"/>
    </source>
</evidence>
<dbReference type="GO" id="GO:0002098">
    <property type="term" value="P:tRNA wobble uridine modification"/>
    <property type="evidence" value="ECO:0007669"/>
    <property type="project" value="TreeGrafter"/>
</dbReference>
<comment type="subcellular location">
    <subcellularLocation>
        <location evidence="10">Cytoplasm</location>
    </subcellularLocation>
</comment>
<sequence>MIARPDKETISAISTPIGVGAMGIVRVSGPQAISIGSRVLGKNLSKLEPRKALYGFVRDPETGNLIDEVVFIIYHAPSSYTGEDMLEIFTHGGLVAPREVLQVLLKNGVRLAERGEFARRGFLNNKMDLVKAQGIIDVVDARSQKALFTSVYRLKGEASETVVSLKKKLEQILVSLEATVDFPEEVDEEIKVVTELYRVAEEMELLLKGMETSRRLRQGLKVVIIGKTNVGKSSLYNALLQEERAIVTSIPGTTRDVLESQLEYQGYPILIYDTAGIRATSDEIETISISRTRQAVKGADMVLLVIDASIPLEEEDEEFFYDLKEKGGLIILNKIDLPEKIDRERILSYGFSLLETSARMGSGIDNILIKVVEMAFVSNLDLMLSEREANYLGEVLKHIRGAVENISTLDIVGHHLREGVTELRKILGEEPIINLTEEIFKNFCVGK</sequence>
<evidence type="ECO:0000256" key="11">
    <source>
        <dbReference type="RuleBase" id="RU003313"/>
    </source>
</evidence>
<dbReference type="InterPro" id="IPR005225">
    <property type="entry name" value="Small_GTP-bd"/>
</dbReference>
<dbReference type="InterPro" id="IPR027417">
    <property type="entry name" value="P-loop_NTPase"/>
</dbReference>
<feature type="binding site" evidence="10">
    <location>
        <position position="126"/>
    </location>
    <ligand>
        <name>(6S)-5-formyl-5,6,7,8-tetrahydrofolate</name>
        <dbReference type="ChEBI" id="CHEBI:57457"/>
    </ligand>
</feature>
<protein>
    <recommendedName>
        <fullName evidence="10">tRNA modification GTPase MnmE</fullName>
        <ecNumber evidence="10">3.6.-.-</ecNumber>
    </recommendedName>
</protein>
<evidence type="ECO:0000256" key="10">
    <source>
        <dbReference type="HAMAP-Rule" id="MF_00379"/>
    </source>
</evidence>
<feature type="binding site" evidence="10">
    <location>
        <position position="447"/>
    </location>
    <ligand>
        <name>(6S)-5-formyl-5,6,7,8-tetrahydrofolate</name>
        <dbReference type="ChEBI" id="CHEBI:57457"/>
    </ligand>
</feature>
<keyword evidence="2 10" id="KW-0963">Cytoplasm</keyword>
<dbReference type="InterPro" id="IPR004520">
    <property type="entry name" value="GTPase_MnmE"/>
</dbReference>
<gene>
    <name evidence="10 13" type="primary">mnmE</name>
    <name evidence="10" type="synonym">trmE</name>
    <name evidence="13" type="ORF">DDT42_00725</name>
</gene>
<dbReference type="Proteomes" id="UP000811545">
    <property type="component" value="Unassembled WGS sequence"/>
</dbReference>
<feature type="binding site" evidence="10">
    <location>
        <position position="248"/>
    </location>
    <ligand>
        <name>K(+)</name>
        <dbReference type="ChEBI" id="CHEBI:29103"/>
    </ligand>
</feature>
<dbReference type="FunFam" id="3.40.50.300:FF:001376">
    <property type="entry name" value="tRNA modification GTPase MnmE"/>
    <property type="match status" value="1"/>
</dbReference>
<keyword evidence="6 10" id="KW-0378">Hydrolase</keyword>
<dbReference type="SUPFAM" id="SSF52540">
    <property type="entry name" value="P-loop containing nucleoside triphosphate hydrolases"/>
    <property type="match status" value="1"/>
</dbReference>
<comment type="caution">
    <text evidence="13">The sequence shown here is derived from an EMBL/GenBank/DDBJ whole genome shotgun (WGS) entry which is preliminary data.</text>
</comment>
<dbReference type="PROSITE" id="PS51709">
    <property type="entry name" value="G_TRME"/>
    <property type="match status" value="1"/>
</dbReference>
<evidence type="ECO:0000256" key="8">
    <source>
        <dbReference type="ARBA" id="ARBA00022958"/>
    </source>
</evidence>
<feature type="binding site" evidence="10">
    <location>
        <position position="233"/>
    </location>
    <ligand>
        <name>Mg(2+)</name>
        <dbReference type="ChEBI" id="CHEBI:18420"/>
    </ligand>
</feature>
<organism evidence="13 14">
    <name type="scientific">Psychracetigena formicireducens</name>
    <dbReference type="NCBI Taxonomy" id="2986056"/>
    <lineage>
        <taxon>Bacteria</taxon>
        <taxon>Bacillati</taxon>
        <taxon>Candidatus Lithacetigenota</taxon>
        <taxon>Candidatus Psychracetigena</taxon>
    </lineage>
</organism>
<feature type="binding site" evidence="10">
    <location>
        <position position="87"/>
    </location>
    <ligand>
        <name>(6S)-5-formyl-5,6,7,8-tetrahydrofolate</name>
        <dbReference type="ChEBI" id="CHEBI:57457"/>
    </ligand>
</feature>
<feature type="binding site" evidence="10">
    <location>
        <begin position="357"/>
        <end position="359"/>
    </location>
    <ligand>
        <name>GTP</name>
        <dbReference type="ChEBI" id="CHEBI:37565"/>
    </ligand>
</feature>
<dbReference type="InterPro" id="IPR031168">
    <property type="entry name" value="G_TrmE"/>
</dbReference>
<feature type="binding site" evidence="10">
    <location>
        <begin position="248"/>
        <end position="254"/>
    </location>
    <ligand>
        <name>GTP</name>
        <dbReference type="ChEBI" id="CHEBI:37565"/>
    </ligand>
</feature>
<dbReference type="Pfam" id="PF10396">
    <property type="entry name" value="TrmE_N"/>
    <property type="match status" value="1"/>
</dbReference>
<keyword evidence="8 10" id="KW-0630">Potassium</keyword>
<evidence type="ECO:0000256" key="1">
    <source>
        <dbReference type="ARBA" id="ARBA00011043"/>
    </source>
</evidence>
<evidence type="ECO:0000256" key="4">
    <source>
        <dbReference type="ARBA" id="ARBA00022723"/>
    </source>
</evidence>
<keyword evidence="3 10" id="KW-0819">tRNA processing</keyword>
<dbReference type="HAMAP" id="MF_00379">
    <property type="entry name" value="GTPase_MnmE"/>
    <property type="match status" value="1"/>
</dbReference>
<dbReference type="GO" id="GO:0005829">
    <property type="term" value="C:cytosol"/>
    <property type="evidence" value="ECO:0007669"/>
    <property type="project" value="TreeGrafter"/>
</dbReference>
<dbReference type="PRINTS" id="PR00449">
    <property type="entry name" value="RASTRNSFRMNG"/>
</dbReference>
<dbReference type="Gene3D" id="1.20.120.430">
    <property type="entry name" value="tRNA modification GTPase MnmE domain 2"/>
    <property type="match status" value="1"/>
</dbReference>
<dbReference type="NCBIfam" id="TIGR00231">
    <property type="entry name" value="small_GTP"/>
    <property type="match status" value="1"/>
</dbReference>
<name>A0A9E2F0X7_PSYF1</name>
<reference evidence="13 14" key="1">
    <citation type="journal article" date="2021" name="bioRxiv">
        <title>Unique metabolic strategies in Hadean analogues reveal hints for primordial physiology.</title>
        <authorList>
            <person name="Nobu M.K."/>
            <person name="Nakai R."/>
            <person name="Tamazawa S."/>
            <person name="Mori H."/>
            <person name="Toyoda A."/>
            <person name="Ijiri A."/>
            <person name="Suzuki S."/>
            <person name="Kurokawa K."/>
            <person name="Kamagata Y."/>
            <person name="Tamaki H."/>
        </authorList>
    </citation>
    <scope>NUCLEOTIDE SEQUENCE [LARGE SCALE GENOMIC DNA]</scope>
    <source>
        <strain evidence="13">BS525</strain>
    </source>
</reference>
<evidence type="ECO:0000256" key="6">
    <source>
        <dbReference type="ARBA" id="ARBA00022801"/>
    </source>
</evidence>
<comment type="subunit">
    <text evidence="10">Homodimer. Heterotetramer of two MnmE and two MnmG subunits.</text>
</comment>
<dbReference type="EC" id="3.6.-.-" evidence="10"/>
<evidence type="ECO:0000256" key="3">
    <source>
        <dbReference type="ARBA" id="ARBA00022694"/>
    </source>
</evidence>
<feature type="binding site" evidence="10">
    <location>
        <position position="253"/>
    </location>
    <ligand>
        <name>K(+)</name>
        <dbReference type="ChEBI" id="CHEBI:29103"/>
    </ligand>
</feature>
<dbReference type="PANTHER" id="PTHR42714">
    <property type="entry name" value="TRNA MODIFICATION GTPASE GTPBP3"/>
    <property type="match status" value="1"/>
</dbReference>
<keyword evidence="9 10" id="KW-0342">GTP-binding</keyword>
<dbReference type="CDD" id="cd14858">
    <property type="entry name" value="TrmE_N"/>
    <property type="match status" value="1"/>
</dbReference>
<dbReference type="GO" id="GO:0046872">
    <property type="term" value="F:metal ion binding"/>
    <property type="evidence" value="ECO:0007669"/>
    <property type="project" value="UniProtKB-KW"/>
</dbReference>
<dbReference type="PANTHER" id="PTHR42714:SF2">
    <property type="entry name" value="TRNA MODIFICATION GTPASE GTPBP3, MITOCHONDRIAL"/>
    <property type="match status" value="1"/>
</dbReference>
<keyword evidence="4 10" id="KW-0479">Metal-binding</keyword>
<evidence type="ECO:0000259" key="12">
    <source>
        <dbReference type="PROSITE" id="PS51709"/>
    </source>
</evidence>
<dbReference type="Pfam" id="PF12631">
    <property type="entry name" value="MnmE_helical"/>
    <property type="match status" value="1"/>
</dbReference>
<dbReference type="GO" id="GO:0005525">
    <property type="term" value="F:GTP binding"/>
    <property type="evidence" value="ECO:0007669"/>
    <property type="project" value="UniProtKB-UniRule"/>
</dbReference>
<comment type="caution">
    <text evidence="10">Lacks conserved residue(s) required for the propagation of feature annotation.</text>
</comment>
<comment type="similarity">
    <text evidence="1 10 11">Belongs to the TRAFAC class TrmE-Era-EngA-EngB-Septin-like GTPase superfamily. TrmE GTPase family.</text>
</comment>
<proteinExistence type="inferred from homology"/>
<evidence type="ECO:0000313" key="14">
    <source>
        <dbReference type="Proteomes" id="UP000811545"/>
    </source>
</evidence>
<dbReference type="InterPro" id="IPR018948">
    <property type="entry name" value="GTP-bd_TrmE_N"/>
</dbReference>
<evidence type="ECO:0000256" key="2">
    <source>
        <dbReference type="ARBA" id="ARBA00022490"/>
    </source>
</evidence>
<dbReference type="InterPro" id="IPR006073">
    <property type="entry name" value="GTP-bd"/>
</dbReference>
<keyword evidence="5 10" id="KW-0547">Nucleotide-binding</keyword>
<feature type="binding site" evidence="10">
    <location>
        <position position="254"/>
    </location>
    <ligand>
        <name>Mg(2+)</name>
        <dbReference type="ChEBI" id="CHEBI:18420"/>
    </ligand>
</feature>
<evidence type="ECO:0000256" key="5">
    <source>
        <dbReference type="ARBA" id="ARBA00022741"/>
    </source>
</evidence>
<feature type="binding site" evidence="10">
    <location>
        <begin position="273"/>
        <end position="276"/>
    </location>
    <ligand>
        <name>GTP</name>
        <dbReference type="ChEBI" id="CHEBI:37565"/>
    </ligand>
</feature>